<gene>
    <name evidence="1" type="ORF">S01H1_55410</name>
</gene>
<comment type="caution">
    <text evidence="1">The sequence shown here is derived from an EMBL/GenBank/DDBJ whole genome shotgun (WGS) entry which is preliminary data.</text>
</comment>
<dbReference type="AlphaFoldDB" id="X0XJD2"/>
<evidence type="ECO:0000313" key="1">
    <source>
        <dbReference type="EMBL" id="GAG25066.1"/>
    </source>
</evidence>
<proteinExistence type="predicted"/>
<organism evidence="1">
    <name type="scientific">marine sediment metagenome</name>
    <dbReference type="NCBI Taxonomy" id="412755"/>
    <lineage>
        <taxon>unclassified sequences</taxon>
        <taxon>metagenomes</taxon>
        <taxon>ecological metagenomes</taxon>
    </lineage>
</organism>
<protein>
    <submittedName>
        <fullName evidence="1">Uncharacterized protein</fullName>
    </submittedName>
</protein>
<sequence>MMFQKRRIVSDEKLAIGSAKAILRYHPTIPK</sequence>
<dbReference type="EMBL" id="BARS01036015">
    <property type="protein sequence ID" value="GAG25066.1"/>
    <property type="molecule type" value="Genomic_DNA"/>
</dbReference>
<accession>X0XJD2</accession>
<feature type="non-terminal residue" evidence="1">
    <location>
        <position position="31"/>
    </location>
</feature>
<reference evidence="1" key="1">
    <citation type="journal article" date="2014" name="Front. Microbiol.">
        <title>High frequency of phylogenetically diverse reductive dehalogenase-homologous genes in deep subseafloor sedimentary metagenomes.</title>
        <authorList>
            <person name="Kawai M."/>
            <person name="Futagami T."/>
            <person name="Toyoda A."/>
            <person name="Takaki Y."/>
            <person name="Nishi S."/>
            <person name="Hori S."/>
            <person name="Arai W."/>
            <person name="Tsubouchi T."/>
            <person name="Morono Y."/>
            <person name="Uchiyama I."/>
            <person name="Ito T."/>
            <person name="Fujiyama A."/>
            <person name="Inagaki F."/>
            <person name="Takami H."/>
        </authorList>
    </citation>
    <scope>NUCLEOTIDE SEQUENCE</scope>
    <source>
        <strain evidence="1">Expedition CK06-06</strain>
    </source>
</reference>
<name>X0XJD2_9ZZZZ</name>